<gene>
    <name evidence="1" type="ORF">RI532_02335</name>
</gene>
<dbReference type="AlphaFoldDB" id="A0AAW8W4T5"/>
<sequence length="140" mass="16378">MFKTRRLGLAVMIIGLFATLPISLNQFGTEQPAKAATITYKGKHYHSKYTVRQMRKRYHLKYRKKTLKISSNVYNHIVWNRYAGIVKNPTIRRERKMPMFIKIHGTYAAFFSAYVEANFNNKTAFINLKTGKKVMSHSGW</sequence>
<dbReference type="EMBL" id="JAVLAM010000001">
    <property type="protein sequence ID" value="MDT7013266.1"/>
    <property type="molecule type" value="Genomic_DNA"/>
</dbReference>
<name>A0AAW8W4T5_9LACO</name>
<dbReference type="Proteomes" id="UP001254075">
    <property type="component" value="Unassembled WGS sequence"/>
</dbReference>
<protein>
    <recommendedName>
        <fullName evidence="3">Extracellular protein</fullName>
    </recommendedName>
</protein>
<proteinExistence type="predicted"/>
<evidence type="ECO:0000313" key="1">
    <source>
        <dbReference type="EMBL" id="MDT7013266.1"/>
    </source>
</evidence>
<reference evidence="1" key="1">
    <citation type="submission" date="2023-08" db="EMBL/GenBank/DDBJ databases">
        <authorList>
            <person name="Page C.A."/>
            <person name="Perez-Diaz I.M."/>
        </authorList>
    </citation>
    <scope>NUCLEOTIDE SEQUENCE</scope>
    <source>
        <strain evidence="1">3.8.38</strain>
    </source>
</reference>
<accession>A0AAW8W4T5</accession>
<comment type="caution">
    <text evidence="1">The sequence shown here is derived from an EMBL/GenBank/DDBJ whole genome shotgun (WGS) entry which is preliminary data.</text>
</comment>
<organism evidence="1 2">
    <name type="scientific">Levilactobacillus namurensis</name>
    <dbReference type="NCBI Taxonomy" id="380393"/>
    <lineage>
        <taxon>Bacteria</taxon>
        <taxon>Bacillati</taxon>
        <taxon>Bacillota</taxon>
        <taxon>Bacilli</taxon>
        <taxon>Lactobacillales</taxon>
        <taxon>Lactobacillaceae</taxon>
        <taxon>Levilactobacillus</taxon>
    </lineage>
</organism>
<evidence type="ECO:0000313" key="2">
    <source>
        <dbReference type="Proteomes" id="UP001254075"/>
    </source>
</evidence>
<dbReference type="RefSeq" id="WP_024747850.1">
    <property type="nucleotide sequence ID" value="NZ_JAVLAM010000001.1"/>
</dbReference>
<evidence type="ECO:0008006" key="3">
    <source>
        <dbReference type="Google" id="ProtNLM"/>
    </source>
</evidence>